<proteinExistence type="predicted"/>
<dbReference type="AlphaFoldDB" id="A0A4Z2FAV0"/>
<reference evidence="1 2" key="1">
    <citation type="submission" date="2019-03" db="EMBL/GenBank/DDBJ databases">
        <title>First draft genome of Liparis tanakae, snailfish: a comprehensive survey of snailfish specific genes.</title>
        <authorList>
            <person name="Kim W."/>
            <person name="Song I."/>
            <person name="Jeong J.-H."/>
            <person name="Kim D."/>
            <person name="Kim S."/>
            <person name="Ryu S."/>
            <person name="Song J.Y."/>
            <person name="Lee S.K."/>
        </authorList>
    </citation>
    <scope>NUCLEOTIDE SEQUENCE [LARGE SCALE GENOMIC DNA]</scope>
    <source>
        <tissue evidence="1">Muscle</tissue>
    </source>
</reference>
<sequence>MATTLVRVSRCHTVVAPDVRVCPGTASSGGTRFPNRSHGGQIKGDYIYTAPEVRGQDVCRSDLGHNAVKSSDALGPYTCASNG</sequence>
<organism evidence="1 2">
    <name type="scientific">Liparis tanakae</name>
    <name type="common">Tanaka's snailfish</name>
    <dbReference type="NCBI Taxonomy" id="230148"/>
    <lineage>
        <taxon>Eukaryota</taxon>
        <taxon>Metazoa</taxon>
        <taxon>Chordata</taxon>
        <taxon>Craniata</taxon>
        <taxon>Vertebrata</taxon>
        <taxon>Euteleostomi</taxon>
        <taxon>Actinopterygii</taxon>
        <taxon>Neopterygii</taxon>
        <taxon>Teleostei</taxon>
        <taxon>Neoteleostei</taxon>
        <taxon>Acanthomorphata</taxon>
        <taxon>Eupercaria</taxon>
        <taxon>Perciformes</taxon>
        <taxon>Cottioidei</taxon>
        <taxon>Cottales</taxon>
        <taxon>Liparidae</taxon>
        <taxon>Liparis</taxon>
    </lineage>
</organism>
<evidence type="ECO:0000313" key="1">
    <source>
        <dbReference type="EMBL" id="TNN38030.1"/>
    </source>
</evidence>
<protein>
    <submittedName>
        <fullName evidence="1">Uncharacterized protein</fullName>
    </submittedName>
</protein>
<dbReference type="Proteomes" id="UP000314294">
    <property type="component" value="Unassembled WGS sequence"/>
</dbReference>
<evidence type="ECO:0000313" key="2">
    <source>
        <dbReference type="Proteomes" id="UP000314294"/>
    </source>
</evidence>
<accession>A0A4Z2FAV0</accession>
<keyword evidence="2" id="KW-1185">Reference proteome</keyword>
<gene>
    <name evidence="1" type="ORF">EYF80_051816</name>
</gene>
<name>A0A4Z2FAV0_9TELE</name>
<dbReference type="EMBL" id="SRLO01001416">
    <property type="protein sequence ID" value="TNN38030.1"/>
    <property type="molecule type" value="Genomic_DNA"/>
</dbReference>
<comment type="caution">
    <text evidence="1">The sequence shown here is derived from an EMBL/GenBank/DDBJ whole genome shotgun (WGS) entry which is preliminary data.</text>
</comment>